<evidence type="ECO:0000256" key="14">
    <source>
        <dbReference type="PIRNR" id="PIRNR004491"/>
    </source>
</evidence>
<dbReference type="GO" id="GO:0009398">
    <property type="term" value="P:FMN biosynthetic process"/>
    <property type="evidence" value="ECO:0007669"/>
    <property type="project" value="UniProtKB-UniRule"/>
</dbReference>
<dbReference type="CDD" id="cd02064">
    <property type="entry name" value="FAD_synthetase_N"/>
    <property type="match status" value="1"/>
</dbReference>
<dbReference type="InterPro" id="IPR023465">
    <property type="entry name" value="Riboflavin_kinase_dom_sf"/>
</dbReference>
<keyword evidence="7 14" id="KW-0547">Nucleotide-binding</keyword>
<comment type="pathway">
    <text evidence="2 14">Cofactor biosynthesis; FMN biosynthesis; FMN from riboflavin (ATP route): step 1/1.</text>
</comment>
<evidence type="ECO:0000256" key="3">
    <source>
        <dbReference type="ARBA" id="ARBA00022630"/>
    </source>
</evidence>
<dbReference type="Pfam" id="PF06574">
    <property type="entry name" value="FAD_syn"/>
    <property type="match status" value="1"/>
</dbReference>
<dbReference type="EMBL" id="FJ529691">
    <property type="protein sequence ID" value="ACM90984.1"/>
    <property type="molecule type" value="Genomic_DNA"/>
</dbReference>
<dbReference type="Pfam" id="PF01687">
    <property type="entry name" value="Flavokinase"/>
    <property type="match status" value="1"/>
</dbReference>
<dbReference type="SMART" id="SM00904">
    <property type="entry name" value="Flavokinase"/>
    <property type="match status" value="1"/>
</dbReference>
<keyword evidence="11" id="KW-0511">Multifunctional enzyme</keyword>
<accession>C0JZV4</accession>
<keyword evidence="6 14" id="KW-0548">Nucleotidyltransferase</keyword>
<dbReference type="GO" id="GO:0005524">
    <property type="term" value="F:ATP binding"/>
    <property type="evidence" value="ECO:0007669"/>
    <property type="project" value="UniProtKB-UniRule"/>
</dbReference>
<dbReference type="PIRSF" id="PIRSF004491">
    <property type="entry name" value="FAD_Synth"/>
    <property type="match status" value="1"/>
</dbReference>
<evidence type="ECO:0000256" key="5">
    <source>
        <dbReference type="ARBA" id="ARBA00022679"/>
    </source>
</evidence>
<comment type="similarity">
    <text evidence="14">Belongs to the ribF family.</text>
</comment>
<proteinExistence type="inferred from homology"/>
<keyword evidence="9 14" id="KW-0274">FAD</keyword>
<evidence type="ECO:0000256" key="12">
    <source>
        <dbReference type="ARBA" id="ARBA00047880"/>
    </source>
</evidence>
<dbReference type="EC" id="2.7.1.26" evidence="14"/>
<dbReference type="SUPFAM" id="SSF82114">
    <property type="entry name" value="Riboflavin kinase-like"/>
    <property type="match status" value="1"/>
</dbReference>
<dbReference type="AlphaFoldDB" id="C0JZV4"/>
<dbReference type="GO" id="GO:0009231">
    <property type="term" value="P:riboflavin biosynthetic process"/>
    <property type="evidence" value="ECO:0007669"/>
    <property type="project" value="InterPro"/>
</dbReference>
<dbReference type="UniPathway" id="UPA00277">
    <property type="reaction ID" value="UER00407"/>
</dbReference>
<dbReference type="PANTHER" id="PTHR22749:SF6">
    <property type="entry name" value="RIBOFLAVIN KINASE"/>
    <property type="match status" value="1"/>
</dbReference>
<dbReference type="GO" id="GO:0003919">
    <property type="term" value="F:FMN adenylyltransferase activity"/>
    <property type="evidence" value="ECO:0007669"/>
    <property type="project" value="UniProtKB-UniRule"/>
</dbReference>
<protein>
    <recommendedName>
        <fullName evidence="14">Riboflavin biosynthesis protein</fullName>
    </recommendedName>
    <domain>
        <recommendedName>
            <fullName evidence="14">Riboflavin kinase</fullName>
            <ecNumber evidence="14">2.7.1.26</ecNumber>
        </recommendedName>
        <alternativeName>
            <fullName evidence="14">Flavokinase</fullName>
        </alternativeName>
    </domain>
    <domain>
        <recommendedName>
            <fullName evidence="14">FMN adenylyltransferase</fullName>
            <ecNumber evidence="14">2.7.7.2</ecNumber>
        </recommendedName>
        <alternativeName>
            <fullName evidence="14">FAD pyrophosphorylase</fullName>
        </alternativeName>
        <alternativeName>
            <fullName evidence="14">FAD synthase</fullName>
        </alternativeName>
    </domain>
</protein>
<dbReference type="EC" id="2.7.7.2" evidence="14"/>
<feature type="domain" description="Riboflavin kinase" evidence="15">
    <location>
        <begin position="169"/>
        <end position="293"/>
    </location>
</feature>
<evidence type="ECO:0000256" key="10">
    <source>
        <dbReference type="ARBA" id="ARBA00022840"/>
    </source>
</evidence>
<dbReference type="InterPro" id="IPR014729">
    <property type="entry name" value="Rossmann-like_a/b/a_fold"/>
</dbReference>
<evidence type="ECO:0000256" key="2">
    <source>
        <dbReference type="ARBA" id="ARBA00005201"/>
    </source>
</evidence>
<evidence type="ECO:0000259" key="15">
    <source>
        <dbReference type="SMART" id="SM00904"/>
    </source>
</evidence>
<dbReference type="UniPathway" id="UPA00276">
    <property type="reaction ID" value="UER00406"/>
</dbReference>
<evidence type="ECO:0000313" key="16">
    <source>
        <dbReference type="EMBL" id="ACM90984.1"/>
    </source>
</evidence>
<keyword evidence="3 14" id="KW-0285">Flavoprotein</keyword>
<dbReference type="InterPro" id="IPR023468">
    <property type="entry name" value="Riboflavin_kinase"/>
</dbReference>
<evidence type="ECO:0000256" key="8">
    <source>
        <dbReference type="ARBA" id="ARBA00022777"/>
    </source>
</evidence>
<reference evidence="16" key="1">
    <citation type="submission" date="2008-11" db="EMBL/GenBank/DDBJ databases">
        <title>Isolation and characterization of a fructose-1,6-bisphosphatase in Bacteroides sp. from a rumen metagenomic library.</title>
        <authorList>
            <person name="Wang J."/>
            <person name="Liu K."/>
            <person name="Zhao S."/>
            <person name="Bu D."/>
            <person name="Li D."/>
            <person name="Yu P."/>
            <person name="Wei H."/>
            <person name="Zhou L."/>
        </authorList>
    </citation>
    <scope>NUCLEOTIDE SEQUENCE</scope>
</reference>
<comment type="catalytic activity">
    <reaction evidence="12 14">
        <text>riboflavin + ATP = FMN + ADP + H(+)</text>
        <dbReference type="Rhea" id="RHEA:14357"/>
        <dbReference type="ChEBI" id="CHEBI:15378"/>
        <dbReference type="ChEBI" id="CHEBI:30616"/>
        <dbReference type="ChEBI" id="CHEBI:57986"/>
        <dbReference type="ChEBI" id="CHEBI:58210"/>
        <dbReference type="ChEBI" id="CHEBI:456216"/>
        <dbReference type="EC" id="2.7.1.26"/>
    </reaction>
</comment>
<evidence type="ECO:0000256" key="4">
    <source>
        <dbReference type="ARBA" id="ARBA00022643"/>
    </source>
</evidence>
<dbReference type="Gene3D" id="2.40.30.30">
    <property type="entry name" value="Riboflavin kinase-like"/>
    <property type="match status" value="1"/>
</dbReference>
<evidence type="ECO:0000256" key="11">
    <source>
        <dbReference type="ARBA" id="ARBA00023268"/>
    </source>
</evidence>
<organism evidence="16">
    <name type="scientific">uncultured bacterium URE4</name>
    <dbReference type="NCBI Taxonomy" id="581112"/>
    <lineage>
        <taxon>Bacteria</taxon>
        <taxon>environmental samples</taxon>
    </lineage>
</organism>
<dbReference type="InterPro" id="IPR002606">
    <property type="entry name" value="Riboflavin_kinase_bac"/>
</dbReference>
<dbReference type="InterPro" id="IPR015864">
    <property type="entry name" value="FAD_synthase"/>
</dbReference>
<keyword evidence="8 14" id="KW-0418">Kinase</keyword>
<evidence type="ECO:0000256" key="1">
    <source>
        <dbReference type="ARBA" id="ARBA00004726"/>
    </source>
</evidence>
<sequence length="293" mass="32785">MIATTGFFDGVHLGHRLVIERLVSLARERGDESLVVTFWPHPRAVLQDGARELRLLNSLEEKKGLLRNLGVDRVEVLDFTRSFAALTAEQYLRDILRDRFGVTTLLMGYDNRLGSDRLTAASLKPIASSIGIELVELEPFGMGEHPQTVAATVIRKSLEEGKVETASEMLGYGYALKGVVVAGNRLGRTIGFPTANMKLYEPLKLVPGRGVYVVEAEVLGKKYRGMTNIGLRPTVGGSFTTIETHILDFDEDIYGLPLRITFLRRLRDEVHFPSLEALKDQLEKDRECCREQK</sequence>
<evidence type="ECO:0000256" key="6">
    <source>
        <dbReference type="ARBA" id="ARBA00022695"/>
    </source>
</evidence>
<evidence type="ECO:0000256" key="9">
    <source>
        <dbReference type="ARBA" id="ARBA00022827"/>
    </source>
</evidence>
<keyword evidence="10 14" id="KW-0067">ATP-binding</keyword>
<dbReference type="SUPFAM" id="SSF52374">
    <property type="entry name" value="Nucleotidylyl transferase"/>
    <property type="match status" value="1"/>
</dbReference>
<comment type="catalytic activity">
    <reaction evidence="13 14">
        <text>FMN + ATP + H(+) = FAD + diphosphate</text>
        <dbReference type="Rhea" id="RHEA:17237"/>
        <dbReference type="ChEBI" id="CHEBI:15378"/>
        <dbReference type="ChEBI" id="CHEBI:30616"/>
        <dbReference type="ChEBI" id="CHEBI:33019"/>
        <dbReference type="ChEBI" id="CHEBI:57692"/>
        <dbReference type="ChEBI" id="CHEBI:58210"/>
        <dbReference type="EC" id="2.7.7.2"/>
    </reaction>
</comment>
<dbReference type="InterPro" id="IPR015865">
    <property type="entry name" value="Riboflavin_kinase_bac/euk"/>
</dbReference>
<name>C0JZV4_9BACT</name>
<evidence type="ECO:0000256" key="13">
    <source>
        <dbReference type="ARBA" id="ARBA00049494"/>
    </source>
</evidence>
<dbReference type="Gene3D" id="3.40.50.620">
    <property type="entry name" value="HUPs"/>
    <property type="match status" value="1"/>
</dbReference>
<dbReference type="NCBIfam" id="TIGR00083">
    <property type="entry name" value="ribF"/>
    <property type="match status" value="1"/>
</dbReference>
<keyword evidence="4 14" id="KW-0288">FMN</keyword>
<keyword evidence="5 14" id="KW-0808">Transferase</keyword>
<comment type="pathway">
    <text evidence="1 14">Cofactor biosynthesis; FAD biosynthesis; FAD from FMN: step 1/1.</text>
</comment>
<evidence type="ECO:0000256" key="7">
    <source>
        <dbReference type="ARBA" id="ARBA00022741"/>
    </source>
</evidence>
<dbReference type="PANTHER" id="PTHR22749">
    <property type="entry name" value="RIBOFLAVIN KINASE/FMN ADENYLYLTRANSFERASE"/>
    <property type="match status" value="1"/>
</dbReference>
<dbReference type="GO" id="GO:0008531">
    <property type="term" value="F:riboflavin kinase activity"/>
    <property type="evidence" value="ECO:0007669"/>
    <property type="project" value="UniProtKB-UniRule"/>
</dbReference>
<dbReference type="GO" id="GO:0006747">
    <property type="term" value="P:FAD biosynthetic process"/>
    <property type="evidence" value="ECO:0007669"/>
    <property type="project" value="UniProtKB-UniRule"/>
</dbReference>